<dbReference type="PROSITE" id="PS50068">
    <property type="entry name" value="LDLRA_2"/>
    <property type="match status" value="1"/>
</dbReference>
<accession>A0A8D2N0Q1</accession>
<keyword evidence="1" id="KW-1015">Disulfide bond</keyword>
<dbReference type="SUPFAM" id="SSF57424">
    <property type="entry name" value="LDL receptor-like module"/>
    <property type="match status" value="1"/>
</dbReference>
<keyword evidence="5" id="KW-1185">Reference proteome</keyword>
<reference evidence="4" key="1">
    <citation type="submission" date="2025-08" db="UniProtKB">
        <authorList>
            <consortium name="Ensembl"/>
        </authorList>
    </citation>
    <scope>IDENTIFICATION</scope>
</reference>
<feature type="chain" id="PRO_5045154377" evidence="3">
    <location>
        <begin position="18"/>
        <end position="61"/>
    </location>
</feature>
<evidence type="ECO:0000256" key="1">
    <source>
        <dbReference type="ARBA" id="ARBA00023157"/>
    </source>
</evidence>
<dbReference type="PROSITE" id="PS01209">
    <property type="entry name" value="LDLRA_1"/>
    <property type="match status" value="1"/>
</dbReference>
<evidence type="ECO:0000313" key="5">
    <source>
        <dbReference type="Proteomes" id="UP000694413"/>
    </source>
</evidence>
<protein>
    <submittedName>
        <fullName evidence="4">Uncharacterized protein</fullName>
    </submittedName>
</protein>
<dbReference type="InterPro" id="IPR036055">
    <property type="entry name" value="LDL_receptor-like_sf"/>
</dbReference>
<dbReference type="InterPro" id="IPR023415">
    <property type="entry name" value="LDLR_class-A_CS"/>
</dbReference>
<dbReference type="SMART" id="SM00192">
    <property type="entry name" value="LDLa"/>
    <property type="match status" value="1"/>
</dbReference>
<dbReference type="Ensembl" id="ENSZALT00000019757.1">
    <property type="protein sequence ID" value="ENSZALP00000014560.1"/>
    <property type="gene ID" value="ENSZALG00000012089.1"/>
</dbReference>
<dbReference type="InterPro" id="IPR002172">
    <property type="entry name" value="LDrepeatLR_classA_rpt"/>
</dbReference>
<keyword evidence="3" id="KW-0732">Signal</keyword>
<feature type="signal peptide" evidence="3">
    <location>
        <begin position="1"/>
        <end position="17"/>
    </location>
</feature>
<name>A0A8D2N0Q1_ZONAL</name>
<dbReference type="AlphaFoldDB" id="A0A8D2N0Q1"/>
<reference evidence="4" key="2">
    <citation type="submission" date="2025-09" db="UniProtKB">
        <authorList>
            <consortium name="Ensembl"/>
        </authorList>
    </citation>
    <scope>IDENTIFICATION</scope>
</reference>
<evidence type="ECO:0000256" key="2">
    <source>
        <dbReference type="PROSITE-ProRule" id="PRU00124"/>
    </source>
</evidence>
<evidence type="ECO:0000313" key="4">
    <source>
        <dbReference type="Ensembl" id="ENSZALP00000014560.1"/>
    </source>
</evidence>
<organism evidence="4 5">
    <name type="scientific">Zonotrichia albicollis</name>
    <name type="common">White-throated sparrow</name>
    <name type="synonym">Fringilla albicollis</name>
    <dbReference type="NCBI Taxonomy" id="44394"/>
    <lineage>
        <taxon>Eukaryota</taxon>
        <taxon>Metazoa</taxon>
        <taxon>Chordata</taxon>
        <taxon>Craniata</taxon>
        <taxon>Vertebrata</taxon>
        <taxon>Euteleostomi</taxon>
        <taxon>Archelosauria</taxon>
        <taxon>Archosauria</taxon>
        <taxon>Dinosauria</taxon>
        <taxon>Saurischia</taxon>
        <taxon>Theropoda</taxon>
        <taxon>Coelurosauria</taxon>
        <taxon>Aves</taxon>
        <taxon>Neognathae</taxon>
        <taxon>Neoaves</taxon>
        <taxon>Telluraves</taxon>
        <taxon>Australaves</taxon>
        <taxon>Passeriformes</taxon>
        <taxon>Passerellidae</taxon>
        <taxon>Zonotrichia</taxon>
    </lineage>
</organism>
<sequence>MSPPLFLVLCLCGSIDSSEPPLCDVGEFLCHDGVTCVSWHWLCDGEPDCPDDSDESSDACK</sequence>
<dbReference type="Pfam" id="PF00057">
    <property type="entry name" value="Ldl_recept_a"/>
    <property type="match status" value="1"/>
</dbReference>
<proteinExistence type="predicted"/>
<comment type="caution">
    <text evidence="2">Lacks conserved residue(s) required for the propagation of feature annotation.</text>
</comment>
<evidence type="ECO:0000256" key="3">
    <source>
        <dbReference type="SAM" id="SignalP"/>
    </source>
</evidence>
<dbReference type="Gene3D" id="4.10.400.10">
    <property type="entry name" value="Low-density Lipoprotein Receptor"/>
    <property type="match status" value="1"/>
</dbReference>
<dbReference type="Proteomes" id="UP000694413">
    <property type="component" value="Unassembled WGS sequence"/>
</dbReference>
<dbReference type="CDD" id="cd00112">
    <property type="entry name" value="LDLa"/>
    <property type="match status" value="1"/>
</dbReference>